<dbReference type="SUPFAM" id="SSF103473">
    <property type="entry name" value="MFS general substrate transporter"/>
    <property type="match status" value="1"/>
</dbReference>
<reference evidence="11" key="1">
    <citation type="journal article" date="2014" name="Int. J. Syst. Evol. Microbiol.">
        <title>Complete genome of a new Firmicutes species belonging to the dominant human colonic microbiota ('Ruminococcus bicirculans') reveals two chromosomes and a selective capacity to utilize plant glucans.</title>
        <authorList>
            <consortium name="NISC Comparative Sequencing Program"/>
            <person name="Wegmann U."/>
            <person name="Louis P."/>
            <person name="Goesmann A."/>
            <person name="Henrissat B."/>
            <person name="Duncan S.H."/>
            <person name="Flint H.J."/>
        </authorList>
    </citation>
    <scope>NUCLEOTIDE SEQUENCE</scope>
    <source>
        <strain evidence="11">NBRC 108219</strain>
    </source>
</reference>
<evidence type="ECO:0000256" key="6">
    <source>
        <dbReference type="ARBA" id="ARBA00023136"/>
    </source>
</evidence>
<dbReference type="Proteomes" id="UP001161391">
    <property type="component" value="Unassembled WGS sequence"/>
</dbReference>
<evidence type="ECO:0000256" key="7">
    <source>
        <dbReference type="ARBA" id="ARBA00038075"/>
    </source>
</evidence>
<evidence type="ECO:0000256" key="2">
    <source>
        <dbReference type="ARBA" id="ARBA00022448"/>
    </source>
</evidence>
<evidence type="ECO:0000256" key="4">
    <source>
        <dbReference type="ARBA" id="ARBA00022692"/>
    </source>
</evidence>
<feature type="domain" description="Major facilitator superfamily (MFS) profile" evidence="10">
    <location>
        <begin position="1"/>
        <end position="367"/>
    </location>
</feature>
<dbReference type="InterPro" id="IPR005829">
    <property type="entry name" value="Sugar_transporter_CS"/>
</dbReference>
<keyword evidence="4 9" id="KW-0812">Transmembrane</keyword>
<feature type="transmembrane region" description="Helical" evidence="9">
    <location>
        <begin position="280"/>
        <end position="299"/>
    </location>
</feature>
<comment type="caution">
    <text evidence="11">The sequence shown here is derived from an EMBL/GenBank/DDBJ whole genome shotgun (WGS) entry which is preliminary data.</text>
</comment>
<evidence type="ECO:0000313" key="11">
    <source>
        <dbReference type="EMBL" id="GLQ23836.1"/>
    </source>
</evidence>
<comment type="similarity">
    <text evidence="7">Belongs to the major facilitator superfamily. Drug:H(+) antiporter-3 (DHA3) (TC 2.A.1.21) family.</text>
</comment>
<dbReference type="PANTHER" id="PTHR23513">
    <property type="entry name" value="INTEGRAL MEMBRANE EFFLUX PROTEIN-RELATED"/>
    <property type="match status" value="1"/>
</dbReference>
<dbReference type="InterPro" id="IPR011701">
    <property type="entry name" value="MFS"/>
</dbReference>
<evidence type="ECO:0000256" key="9">
    <source>
        <dbReference type="SAM" id="Phobius"/>
    </source>
</evidence>
<dbReference type="PROSITE" id="PS50850">
    <property type="entry name" value="MFS"/>
    <property type="match status" value="1"/>
</dbReference>
<keyword evidence="2" id="KW-0813">Transport</keyword>
<dbReference type="PROSITE" id="PS00216">
    <property type="entry name" value="SUGAR_TRANSPORT_1"/>
    <property type="match status" value="1"/>
</dbReference>
<feature type="transmembrane region" description="Helical" evidence="9">
    <location>
        <begin position="51"/>
        <end position="72"/>
    </location>
</feature>
<proteinExistence type="inferred from homology"/>
<keyword evidence="5 9" id="KW-1133">Transmembrane helix</keyword>
<comment type="subcellular location">
    <subcellularLocation>
        <location evidence="1">Cell membrane</location>
        <topology evidence="1">Multi-pass membrane protein</topology>
    </subcellularLocation>
</comment>
<dbReference type="Gene3D" id="1.20.1250.20">
    <property type="entry name" value="MFS general substrate transporter like domains"/>
    <property type="match status" value="1"/>
</dbReference>
<name>A0ABQ5V8F9_9PROT</name>
<protein>
    <recommendedName>
        <fullName evidence="8">Multidrug efflux pump Tap</fullName>
    </recommendedName>
</protein>
<feature type="transmembrane region" description="Helical" evidence="9">
    <location>
        <begin position="229"/>
        <end position="249"/>
    </location>
</feature>
<keyword evidence="12" id="KW-1185">Reference proteome</keyword>
<keyword evidence="3" id="KW-1003">Cell membrane</keyword>
<evidence type="ECO:0000256" key="3">
    <source>
        <dbReference type="ARBA" id="ARBA00022475"/>
    </source>
</evidence>
<feature type="transmembrane region" description="Helical" evidence="9">
    <location>
        <begin position="145"/>
        <end position="163"/>
    </location>
</feature>
<feature type="transmembrane region" description="Helical" evidence="9">
    <location>
        <begin position="192"/>
        <end position="217"/>
    </location>
</feature>
<organism evidence="11 12">
    <name type="scientific">Algimonas ampicilliniresistens</name>
    <dbReference type="NCBI Taxonomy" id="1298735"/>
    <lineage>
        <taxon>Bacteria</taxon>
        <taxon>Pseudomonadati</taxon>
        <taxon>Pseudomonadota</taxon>
        <taxon>Alphaproteobacteria</taxon>
        <taxon>Maricaulales</taxon>
        <taxon>Robiginitomaculaceae</taxon>
        <taxon>Algimonas</taxon>
    </lineage>
</organism>
<feature type="transmembrane region" description="Helical" evidence="9">
    <location>
        <begin position="339"/>
        <end position="363"/>
    </location>
</feature>
<dbReference type="CDD" id="cd06173">
    <property type="entry name" value="MFS_MefA_like"/>
    <property type="match status" value="1"/>
</dbReference>
<keyword evidence="6 9" id="KW-0472">Membrane</keyword>
<evidence type="ECO:0000259" key="10">
    <source>
        <dbReference type="PROSITE" id="PS50850"/>
    </source>
</evidence>
<accession>A0ABQ5V8F9</accession>
<sequence length="391" mass="41253">MQILSTAIGWQVYDETGNALLLGLIGLVQFLPAVILVIPAGLASDRIGRRFIMGSAIWLEMLCAAVILMLAITRNFDPLWVLGTLTIFGICRAFYTPAASSLAVNLVPREDFPNAVSWNTGSWQLAHIAGPAAGGLLYGISASTAYGSAIALLLVAGFLIFSIPKPPQRIETEPTSLSVLLGGFSYVWREKVVLGAISLDLFAVLLGGAVALMPIYARDILELGPQGLGLLRASPGIGAVIMLLLLTRFPVRNHAGVILLATVALFGLSTAIFGASRLAWLSIAALMLVGAFDMVSVYIREIILQLWTPDEVRGRVNAVNGIFLGASNELGEFRAGLMAAIWGAVFTVTAGGLAAIFVAGLVGKAFPGLARIKTLDGRPDGADVSRETKPK</sequence>
<dbReference type="EMBL" id="BSNK01000002">
    <property type="protein sequence ID" value="GLQ23836.1"/>
    <property type="molecule type" value="Genomic_DNA"/>
</dbReference>
<gene>
    <name evidence="11" type="ORF">GCM10007853_17100</name>
</gene>
<feature type="transmembrane region" description="Helical" evidence="9">
    <location>
        <begin position="255"/>
        <end position="273"/>
    </location>
</feature>
<evidence type="ECO:0000313" key="12">
    <source>
        <dbReference type="Proteomes" id="UP001161391"/>
    </source>
</evidence>
<reference evidence="11" key="2">
    <citation type="submission" date="2023-01" db="EMBL/GenBank/DDBJ databases">
        <title>Draft genome sequence of Algimonas ampicilliniresistens strain NBRC 108219.</title>
        <authorList>
            <person name="Sun Q."/>
            <person name="Mori K."/>
        </authorList>
    </citation>
    <scope>NUCLEOTIDE SEQUENCE</scope>
    <source>
        <strain evidence="11">NBRC 108219</strain>
    </source>
</reference>
<feature type="transmembrane region" description="Helical" evidence="9">
    <location>
        <begin position="78"/>
        <end position="95"/>
    </location>
</feature>
<dbReference type="InterPro" id="IPR036259">
    <property type="entry name" value="MFS_trans_sf"/>
</dbReference>
<evidence type="ECO:0000256" key="8">
    <source>
        <dbReference type="ARBA" id="ARBA00040914"/>
    </source>
</evidence>
<dbReference type="Pfam" id="PF07690">
    <property type="entry name" value="MFS_1"/>
    <property type="match status" value="1"/>
</dbReference>
<dbReference type="InterPro" id="IPR020846">
    <property type="entry name" value="MFS_dom"/>
</dbReference>
<feature type="transmembrane region" description="Helical" evidence="9">
    <location>
        <begin position="20"/>
        <end position="39"/>
    </location>
</feature>
<evidence type="ECO:0000256" key="1">
    <source>
        <dbReference type="ARBA" id="ARBA00004651"/>
    </source>
</evidence>
<dbReference type="PANTHER" id="PTHR23513:SF9">
    <property type="entry name" value="ENTEROBACTIN EXPORTER ENTS"/>
    <property type="match status" value="1"/>
</dbReference>
<evidence type="ECO:0000256" key="5">
    <source>
        <dbReference type="ARBA" id="ARBA00022989"/>
    </source>
</evidence>